<evidence type="ECO:0000313" key="5">
    <source>
        <dbReference type="Proteomes" id="UP000629371"/>
    </source>
</evidence>
<dbReference type="PANTHER" id="PTHR43390:SF1">
    <property type="entry name" value="CHLOROPLAST PROCESSING PEPTIDASE"/>
    <property type="match status" value="1"/>
</dbReference>
<dbReference type="Pfam" id="PF10502">
    <property type="entry name" value="Peptidase_S26"/>
    <property type="match status" value="2"/>
</dbReference>
<comment type="caution">
    <text evidence="4">The sequence shown here is derived from an EMBL/GenBank/DDBJ whole genome shotgun (WGS) entry which is preliminary data.</text>
</comment>
<dbReference type="PANTHER" id="PTHR43390">
    <property type="entry name" value="SIGNAL PEPTIDASE I"/>
    <property type="match status" value="1"/>
</dbReference>
<proteinExistence type="inferred from homology"/>
<organism evidence="4 5">
    <name type="scientific">Streptomyces siderophoricus</name>
    <dbReference type="NCBI Taxonomy" id="2802281"/>
    <lineage>
        <taxon>Bacteria</taxon>
        <taxon>Bacillati</taxon>
        <taxon>Actinomycetota</taxon>
        <taxon>Actinomycetes</taxon>
        <taxon>Kitasatosporales</taxon>
        <taxon>Streptomycetaceae</taxon>
        <taxon>Streptomyces</taxon>
    </lineage>
</organism>
<dbReference type="CDD" id="cd06462">
    <property type="entry name" value="Peptidase_S24_S26"/>
    <property type="match status" value="1"/>
</dbReference>
<comment type="subcellular location">
    <subcellularLocation>
        <location evidence="1">Cell membrane</location>
        <topology evidence="1">Single-pass type II membrane protein</topology>
    </subcellularLocation>
</comment>
<name>A0ABS1MSL6_9ACTN</name>
<reference evidence="4 5" key="1">
    <citation type="submission" date="2021-01" db="EMBL/GenBank/DDBJ databases">
        <title>WGS of actinomycetes isolated from Thailand.</title>
        <authorList>
            <person name="Thawai C."/>
        </authorList>
    </citation>
    <scope>NUCLEOTIDE SEQUENCE [LARGE SCALE GENOMIC DNA]</scope>
    <source>
        <strain evidence="4 5">CH9-7</strain>
    </source>
</reference>
<feature type="domain" description="Peptidase S26" evidence="3">
    <location>
        <begin position="111"/>
        <end position="147"/>
    </location>
</feature>
<evidence type="ECO:0000313" key="4">
    <source>
        <dbReference type="EMBL" id="MBL1090750.1"/>
    </source>
</evidence>
<dbReference type="Gene3D" id="2.10.109.10">
    <property type="entry name" value="Umud Fragment, subunit A"/>
    <property type="match status" value="1"/>
</dbReference>
<dbReference type="EMBL" id="JAERRI010000007">
    <property type="protein sequence ID" value="MBL1090750.1"/>
    <property type="molecule type" value="Genomic_DNA"/>
</dbReference>
<dbReference type="PRINTS" id="PR00727">
    <property type="entry name" value="LEADERPTASE"/>
</dbReference>
<comment type="similarity">
    <text evidence="2">Belongs to the peptidase S26 family.</text>
</comment>
<sequence>MAAGVPALAVALVLIAATFRRRLVAITVRGASMEPAYRDGDRVLVRRGRLPAPGQVVVVRDLPTTGPATAAPPTATARAVSGPTLLIKRVAAAPGDPVPRDRVAALAGVPERYVPHGQLVLLGDNPAASFDSRHRGYFAAAQVVGTVWRSLPAPTRPQGGSRRRHGDR</sequence>
<evidence type="ECO:0000259" key="3">
    <source>
        <dbReference type="Pfam" id="PF10502"/>
    </source>
</evidence>
<evidence type="ECO:0000256" key="1">
    <source>
        <dbReference type="ARBA" id="ARBA00004401"/>
    </source>
</evidence>
<protein>
    <submittedName>
        <fullName evidence="4">S24/S26 family peptidase</fullName>
    </submittedName>
</protein>
<evidence type="ECO:0000256" key="2">
    <source>
        <dbReference type="ARBA" id="ARBA00009370"/>
    </source>
</evidence>
<feature type="domain" description="Peptidase S26" evidence="3">
    <location>
        <begin position="8"/>
        <end position="99"/>
    </location>
</feature>
<accession>A0ABS1MSL6</accession>
<keyword evidence="5" id="KW-1185">Reference proteome</keyword>
<dbReference type="InterPro" id="IPR000223">
    <property type="entry name" value="Pept_S26A_signal_pept_1"/>
</dbReference>
<dbReference type="Proteomes" id="UP000629371">
    <property type="component" value="Unassembled WGS sequence"/>
</dbReference>
<dbReference type="SUPFAM" id="SSF51306">
    <property type="entry name" value="LexA/Signal peptidase"/>
    <property type="match status" value="1"/>
</dbReference>
<dbReference type="InterPro" id="IPR019533">
    <property type="entry name" value="Peptidase_S26"/>
</dbReference>
<dbReference type="InterPro" id="IPR036286">
    <property type="entry name" value="LexA/Signal_pep-like_sf"/>
</dbReference>
<gene>
    <name evidence="4" type="ORF">JK360_15310</name>
</gene>